<protein>
    <recommendedName>
        <fullName evidence="4">Gibberellin regulated protein</fullName>
    </recommendedName>
</protein>
<feature type="chain" id="PRO_5013795784" description="Gibberellin regulated protein" evidence="1">
    <location>
        <begin position="23"/>
        <end position="136"/>
    </location>
</feature>
<keyword evidence="1" id="KW-0732">Signal</keyword>
<gene>
    <name evidence="2" type="ORF">CDL12_21668</name>
</gene>
<accession>A0A2G9GKI0</accession>
<name>A0A2G9GKI0_9LAMI</name>
<sequence length="136" mass="14752">MAIKSTLFLLALVLLVARMGLSVEDIDTMETEHHHHHYAKAPTKAPVHAPAKAPFHAPKKAIAHAPAQPPVHAYSPVSPPHGCVAMCASYCKAISPKRPCMRTCTACCSKSKCVPGFMKCNNWDEVTIHGYLVKCP</sequence>
<feature type="signal peptide" evidence="1">
    <location>
        <begin position="1"/>
        <end position="22"/>
    </location>
</feature>
<evidence type="ECO:0000313" key="3">
    <source>
        <dbReference type="Proteomes" id="UP000231279"/>
    </source>
</evidence>
<dbReference type="AlphaFoldDB" id="A0A2G9GKI0"/>
<organism evidence="2 3">
    <name type="scientific">Handroanthus impetiginosus</name>
    <dbReference type="NCBI Taxonomy" id="429701"/>
    <lineage>
        <taxon>Eukaryota</taxon>
        <taxon>Viridiplantae</taxon>
        <taxon>Streptophyta</taxon>
        <taxon>Embryophyta</taxon>
        <taxon>Tracheophyta</taxon>
        <taxon>Spermatophyta</taxon>
        <taxon>Magnoliopsida</taxon>
        <taxon>eudicotyledons</taxon>
        <taxon>Gunneridae</taxon>
        <taxon>Pentapetalae</taxon>
        <taxon>asterids</taxon>
        <taxon>lamiids</taxon>
        <taxon>Lamiales</taxon>
        <taxon>Bignoniaceae</taxon>
        <taxon>Crescentiina</taxon>
        <taxon>Tabebuia alliance</taxon>
        <taxon>Handroanthus</taxon>
    </lineage>
</organism>
<reference evidence="3" key="1">
    <citation type="journal article" date="2018" name="Gigascience">
        <title>Genome assembly of the Pink Ipe (Handroanthus impetiginosus, Bignoniaceae), a highly valued, ecologically keystone Neotropical timber forest tree.</title>
        <authorList>
            <person name="Silva-Junior O.B."/>
            <person name="Grattapaglia D."/>
            <person name="Novaes E."/>
            <person name="Collevatti R.G."/>
        </authorList>
    </citation>
    <scope>NUCLEOTIDE SEQUENCE [LARGE SCALE GENOMIC DNA]</scope>
    <source>
        <strain evidence="3">cv. UFG-1</strain>
    </source>
</reference>
<dbReference type="OrthoDB" id="912464at2759"/>
<comment type="caution">
    <text evidence="2">The sequence shown here is derived from an EMBL/GenBank/DDBJ whole genome shotgun (WGS) entry which is preliminary data.</text>
</comment>
<evidence type="ECO:0000313" key="2">
    <source>
        <dbReference type="EMBL" id="PIN05789.1"/>
    </source>
</evidence>
<dbReference type="EMBL" id="NKXS01004627">
    <property type="protein sequence ID" value="PIN05789.1"/>
    <property type="molecule type" value="Genomic_DNA"/>
</dbReference>
<keyword evidence="3" id="KW-1185">Reference proteome</keyword>
<evidence type="ECO:0008006" key="4">
    <source>
        <dbReference type="Google" id="ProtNLM"/>
    </source>
</evidence>
<dbReference type="Proteomes" id="UP000231279">
    <property type="component" value="Unassembled WGS sequence"/>
</dbReference>
<evidence type="ECO:0000256" key="1">
    <source>
        <dbReference type="SAM" id="SignalP"/>
    </source>
</evidence>
<proteinExistence type="predicted"/>